<dbReference type="EMBL" id="JAGXFD010000002">
    <property type="protein sequence ID" value="MBZ9569186.1"/>
    <property type="molecule type" value="Genomic_DNA"/>
</dbReference>
<dbReference type="Pfam" id="PF11659">
    <property type="entry name" value="DUF3261"/>
    <property type="match status" value="1"/>
</dbReference>
<proteinExistence type="predicted"/>
<evidence type="ECO:0000313" key="2">
    <source>
        <dbReference type="EMBL" id="MBZ9569186.1"/>
    </source>
</evidence>
<protein>
    <submittedName>
        <fullName evidence="2">DUF3261 domain-containing protein</fullName>
    </submittedName>
</protein>
<accession>A0ABS7X5G7</accession>
<feature type="chain" id="PRO_5047331164" evidence="1">
    <location>
        <begin position="23"/>
        <end position="192"/>
    </location>
</feature>
<keyword evidence="1" id="KW-0732">Signal</keyword>
<comment type="caution">
    <text evidence="2">The sequence shown here is derived from an EMBL/GenBank/DDBJ whole genome shotgun (WGS) entry which is preliminary data.</text>
</comment>
<name>A0ABS7X5G7_9GAMM</name>
<reference evidence="2 3" key="1">
    <citation type="submission" date="2021-05" db="EMBL/GenBank/DDBJ databases">
        <title>Petroleum and Energy Research Collection (APPE): ex situ preservation of microbial diversity associated with the oil industry and exploitation of its biotechnological potential.</title>
        <authorList>
            <person name="Paixao C.T.M."/>
            <person name="Gomes M.B."/>
            <person name="Oliveira V.M."/>
        </authorList>
    </citation>
    <scope>NUCLEOTIDE SEQUENCE [LARGE SCALE GENOMIC DNA]</scope>
    <source>
        <strain evidence="2 3">LIT2</strain>
    </source>
</reference>
<feature type="signal peptide" evidence="1">
    <location>
        <begin position="1"/>
        <end position="22"/>
    </location>
</feature>
<gene>
    <name evidence="2" type="ORF">KGQ91_16080</name>
</gene>
<organism evidence="2 3">
    <name type="scientific">Modicisalibacter tunisiensis</name>
    <dbReference type="NCBI Taxonomy" id="390637"/>
    <lineage>
        <taxon>Bacteria</taxon>
        <taxon>Pseudomonadati</taxon>
        <taxon>Pseudomonadota</taxon>
        <taxon>Gammaproteobacteria</taxon>
        <taxon>Oceanospirillales</taxon>
        <taxon>Halomonadaceae</taxon>
        <taxon>Modicisalibacter</taxon>
    </lineage>
</organism>
<sequence>MKRRPVWPAACLTLLLGGCSLAPPLPPAPRQSLAATATTVQRRISLIPDDTRRAPRTLLAVLRVRGAGWRAAFLTPYGQRLVTLIHEDGDSRYREGDVPLATLGDTLPPADWLAARLDWCLWPTAALRAAFDGTSWTVDVADGARIIRHHGRAVARITPADTEFARAETVRLDDRRGGYRLRISPLPETSHE</sequence>
<dbReference type="InterPro" id="IPR021675">
    <property type="entry name" value="DUF3261"/>
</dbReference>
<dbReference type="PROSITE" id="PS51257">
    <property type="entry name" value="PROKAR_LIPOPROTEIN"/>
    <property type="match status" value="1"/>
</dbReference>
<evidence type="ECO:0000313" key="3">
    <source>
        <dbReference type="Proteomes" id="UP001319883"/>
    </source>
</evidence>
<evidence type="ECO:0000256" key="1">
    <source>
        <dbReference type="SAM" id="SignalP"/>
    </source>
</evidence>
<keyword evidence="3" id="KW-1185">Reference proteome</keyword>
<dbReference type="Proteomes" id="UP001319883">
    <property type="component" value="Unassembled WGS sequence"/>
</dbReference>
<dbReference type="RefSeq" id="WP_224414326.1">
    <property type="nucleotide sequence ID" value="NZ_JAGXFC010000001.1"/>
</dbReference>